<reference evidence="5 6" key="1">
    <citation type="submission" date="2022-05" db="EMBL/GenBank/DDBJ databases">
        <authorList>
            <consortium name="Genoscope - CEA"/>
            <person name="William W."/>
        </authorList>
    </citation>
    <scope>NUCLEOTIDE SEQUENCE [LARGE SCALE GENOMIC DNA]</scope>
</reference>
<protein>
    <recommendedName>
        <fullName evidence="3">Synaptic plasticity regulator PANTS</fullName>
    </recommendedName>
    <alternativeName>
        <fullName evidence="4">Plasticity-associated neural transcript short</fullName>
    </alternativeName>
</protein>
<evidence type="ECO:0000256" key="2">
    <source>
        <dbReference type="ARBA" id="ARBA00043942"/>
    </source>
</evidence>
<sequence>MTSSIFGEQNIVENDNVTTSEFKAPKCLEFFDKWRFCASSRNQFHQYYIYGKFQDCSVFRKAMMSCIRYKTTKSPEDRNFMIEVLRMNEIKFTSSTVWEKRENPREYWNSGKE</sequence>
<comment type="similarity">
    <text evidence="1">Belongs to the UPF0545 family.</text>
</comment>
<dbReference type="Proteomes" id="UP001159405">
    <property type="component" value="Unassembled WGS sequence"/>
</dbReference>
<name>A0ABN8NK81_9CNID</name>
<gene>
    <name evidence="5" type="ORF">PLOB_00017699</name>
</gene>
<comment type="caution">
    <text evidence="5">The sequence shown here is derived from an EMBL/GenBank/DDBJ whole genome shotgun (WGS) entry which is preliminary data.</text>
</comment>
<accession>A0ABN8NK81</accession>
<dbReference type="EMBL" id="CALNXK010000021">
    <property type="protein sequence ID" value="CAH3108298.1"/>
    <property type="molecule type" value="Genomic_DNA"/>
</dbReference>
<comment type="subcellular location">
    <subcellularLocation>
        <location evidence="2">Synaptic cleft</location>
    </subcellularLocation>
</comment>
<evidence type="ECO:0000256" key="4">
    <source>
        <dbReference type="ARBA" id="ARBA00044235"/>
    </source>
</evidence>
<evidence type="ECO:0000256" key="3">
    <source>
        <dbReference type="ARBA" id="ARBA00044072"/>
    </source>
</evidence>
<proteinExistence type="inferred from homology"/>
<dbReference type="InterPro" id="IPR021475">
    <property type="entry name" value="Pants/Emi1-like"/>
</dbReference>
<dbReference type="Pfam" id="PF11326">
    <property type="entry name" value="PANTS-like"/>
    <property type="match status" value="1"/>
</dbReference>
<evidence type="ECO:0000313" key="6">
    <source>
        <dbReference type="Proteomes" id="UP001159405"/>
    </source>
</evidence>
<dbReference type="PANTHER" id="PTHR28052">
    <property type="entry name" value="UPF0545 PROTEIN C22ORF39"/>
    <property type="match status" value="1"/>
</dbReference>
<keyword evidence="6" id="KW-1185">Reference proteome</keyword>
<evidence type="ECO:0000313" key="5">
    <source>
        <dbReference type="EMBL" id="CAH3108298.1"/>
    </source>
</evidence>
<dbReference type="PANTHER" id="PTHR28052:SF1">
    <property type="entry name" value="UPF0545 PROTEIN C22ORF39"/>
    <property type="match status" value="1"/>
</dbReference>
<organism evidence="5 6">
    <name type="scientific">Porites lobata</name>
    <dbReference type="NCBI Taxonomy" id="104759"/>
    <lineage>
        <taxon>Eukaryota</taxon>
        <taxon>Metazoa</taxon>
        <taxon>Cnidaria</taxon>
        <taxon>Anthozoa</taxon>
        <taxon>Hexacorallia</taxon>
        <taxon>Scleractinia</taxon>
        <taxon>Fungiina</taxon>
        <taxon>Poritidae</taxon>
        <taxon>Porites</taxon>
    </lineage>
</organism>
<evidence type="ECO:0000256" key="1">
    <source>
        <dbReference type="ARBA" id="ARBA00006412"/>
    </source>
</evidence>